<evidence type="ECO:0000313" key="2">
    <source>
        <dbReference type="Proteomes" id="UP000587002"/>
    </source>
</evidence>
<name>A0A853AFW0_9PSEU</name>
<dbReference type="Proteomes" id="UP000587002">
    <property type="component" value="Unassembled WGS sequence"/>
</dbReference>
<reference evidence="1 2" key="1">
    <citation type="submission" date="2020-07" db="EMBL/GenBank/DDBJ databases">
        <title>Sequencing the genomes of 1000 actinobacteria strains.</title>
        <authorList>
            <person name="Klenk H.-P."/>
        </authorList>
    </citation>
    <scope>NUCLEOTIDE SEQUENCE [LARGE SCALE GENOMIC DNA]</scope>
    <source>
        <strain evidence="1 2">DSM 44065</strain>
    </source>
</reference>
<dbReference type="AlphaFoldDB" id="A0A853AFW0"/>
<accession>A0A853AFW0</accession>
<keyword evidence="2" id="KW-1185">Reference proteome</keyword>
<sequence length="69" mass="7398">MVAFQELDVAGRVVRRVLLGPGAPLEEVEHVLVFACGGRGGRGRDVEHGNLPVTAGLVTLGEWLIMCWS</sequence>
<dbReference type="RefSeq" id="WP_179719237.1">
    <property type="nucleotide sequence ID" value="NZ_BAABFH010000001.1"/>
</dbReference>
<comment type="caution">
    <text evidence="1">The sequence shown here is derived from an EMBL/GenBank/DDBJ whole genome shotgun (WGS) entry which is preliminary data.</text>
</comment>
<gene>
    <name evidence="1" type="ORF">HNR68_001665</name>
</gene>
<protein>
    <submittedName>
        <fullName evidence="1">Uncharacterized protein</fullName>
    </submittedName>
</protein>
<evidence type="ECO:0000313" key="1">
    <source>
        <dbReference type="EMBL" id="NYI83035.1"/>
    </source>
</evidence>
<proteinExistence type="predicted"/>
<dbReference type="EMBL" id="JACCFJ010000001">
    <property type="protein sequence ID" value="NYI83035.1"/>
    <property type="molecule type" value="Genomic_DNA"/>
</dbReference>
<organism evidence="1 2">
    <name type="scientific">Saccharopolyspora hordei</name>
    <dbReference type="NCBI Taxonomy" id="1838"/>
    <lineage>
        <taxon>Bacteria</taxon>
        <taxon>Bacillati</taxon>
        <taxon>Actinomycetota</taxon>
        <taxon>Actinomycetes</taxon>
        <taxon>Pseudonocardiales</taxon>
        <taxon>Pseudonocardiaceae</taxon>
        <taxon>Saccharopolyspora</taxon>
    </lineage>
</organism>